<keyword evidence="3" id="KW-1185">Reference proteome</keyword>
<sequence>MLKRVARKIAAAALVLFAFASGMVVLGVYALISFAAWAVWGAVPPAYTFVLAFAVPPLAIAALTGLVFTVRRTSKGLQARRGLRVQSQARSASWEAACQRRDASLVSWSRYETDVSLLIEYPVMTDYSDPVIREVIVAMQGIREAERGTDPDRLHLAVDRFDVALRTAENYARRCGQSRLTEQERGKLATARAALNLILDGAAAPSEVDGAYRTLRGSLRGIIDLPAPAAADLESRARETRRLGSASVST</sequence>
<dbReference type="Proteomes" id="UP001139158">
    <property type="component" value="Unassembled WGS sequence"/>
</dbReference>
<accession>A0A9X1MJ81</accession>
<evidence type="ECO:0000313" key="3">
    <source>
        <dbReference type="Proteomes" id="UP001139158"/>
    </source>
</evidence>
<evidence type="ECO:0000313" key="2">
    <source>
        <dbReference type="EMBL" id="MCC3299524.1"/>
    </source>
</evidence>
<proteinExistence type="predicted"/>
<dbReference type="RefSeq" id="WP_227897511.1">
    <property type="nucleotide sequence ID" value="NZ_CP099466.1"/>
</dbReference>
<gene>
    <name evidence="2" type="ORF">LJ757_17155</name>
</gene>
<feature type="transmembrane region" description="Helical" evidence="1">
    <location>
        <begin position="46"/>
        <end position="70"/>
    </location>
</feature>
<organism evidence="2 3">
    <name type="scientific">Arthrobacter caoxuetaonis</name>
    <dbReference type="NCBI Taxonomy" id="2886935"/>
    <lineage>
        <taxon>Bacteria</taxon>
        <taxon>Bacillati</taxon>
        <taxon>Actinomycetota</taxon>
        <taxon>Actinomycetes</taxon>
        <taxon>Micrococcales</taxon>
        <taxon>Micrococcaceae</taxon>
        <taxon>Arthrobacter</taxon>
    </lineage>
</organism>
<keyword evidence="1" id="KW-0472">Membrane</keyword>
<reference evidence="2" key="1">
    <citation type="submission" date="2021-10" db="EMBL/GenBank/DDBJ databases">
        <title>Novel species in genus Arthrobacter.</title>
        <authorList>
            <person name="Liu Y."/>
        </authorList>
    </citation>
    <scope>NUCLEOTIDE SEQUENCE</scope>
    <source>
        <strain evidence="2">Zg-Y453</strain>
    </source>
</reference>
<keyword evidence="1" id="KW-0812">Transmembrane</keyword>
<feature type="transmembrane region" description="Helical" evidence="1">
    <location>
        <begin position="12"/>
        <end position="40"/>
    </location>
</feature>
<keyword evidence="1" id="KW-1133">Transmembrane helix</keyword>
<name>A0A9X1MJ81_9MICC</name>
<comment type="caution">
    <text evidence="2">The sequence shown here is derived from an EMBL/GenBank/DDBJ whole genome shotgun (WGS) entry which is preliminary data.</text>
</comment>
<evidence type="ECO:0000256" key="1">
    <source>
        <dbReference type="SAM" id="Phobius"/>
    </source>
</evidence>
<dbReference type="EMBL" id="JAJFZV010000019">
    <property type="protein sequence ID" value="MCC3299524.1"/>
    <property type="molecule type" value="Genomic_DNA"/>
</dbReference>
<dbReference type="AlphaFoldDB" id="A0A9X1MJ81"/>
<protein>
    <submittedName>
        <fullName evidence="2">Uncharacterized protein</fullName>
    </submittedName>
</protein>